<dbReference type="AlphaFoldDB" id="A0A4Q4T5X9"/>
<name>A0A4Q4T5X9_9PEZI</name>
<dbReference type="Proteomes" id="UP000293360">
    <property type="component" value="Unassembled WGS sequence"/>
</dbReference>
<comment type="caution">
    <text evidence="1">The sequence shown here is derived from an EMBL/GenBank/DDBJ whole genome shotgun (WGS) entry which is preliminary data.</text>
</comment>
<proteinExistence type="predicted"/>
<protein>
    <submittedName>
        <fullName evidence="1">Uncharacterized protein</fullName>
    </submittedName>
</protein>
<evidence type="ECO:0000313" key="1">
    <source>
        <dbReference type="EMBL" id="RYO99660.1"/>
    </source>
</evidence>
<keyword evidence="2" id="KW-1185">Reference proteome</keyword>
<dbReference type="EMBL" id="QJNU01000410">
    <property type="protein sequence ID" value="RYO99660.1"/>
    <property type="molecule type" value="Genomic_DNA"/>
</dbReference>
<dbReference type="OrthoDB" id="4658887at2759"/>
<sequence>MQKTTPRQCYKTRLPHGSRWLYEPAIKPYAGVSLLSSAPTTQQSQPRVTIEQMGLARIPLGHPYLYEVEHIHLALAHIGVNISDNQVWTTYNLVAGDQIACTYSVAPLYGAYITHYIRSSKIPNKPPFGATAQIVLDNYEKAAGDPSTLTYCGFTEVDNDDSANAVYRAFRALGKKREFQRGGTIVCRRGTNGYADFCRHNVLVETVKSINRRYGDVINRNGNVEYLVGVTVPNKDERDHYVKPNIYILATIGR</sequence>
<gene>
    <name evidence="1" type="ORF">DL764_006744</name>
</gene>
<organism evidence="1 2">
    <name type="scientific">Monosporascus ibericus</name>
    <dbReference type="NCBI Taxonomy" id="155417"/>
    <lineage>
        <taxon>Eukaryota</taxon>
        <taxon>Fungi</taxon>
        <taxon>Dikarya</taxon>
        <taxon>Ascomycota</taxon>
        <taxon>Pezizomycotina</taxon>
        <taxon>Sordariomycetes</taxon>
        <taxon>Xylariomycetidae</taxon>
        <taxon>Xylariales</taxon>
        <taxon>Xylariales incertae sedis</taxon>
        <taxon>Monosporascus</taxon>
    </lineage>
</organism>
<reference evidence="1 2" key="1">
    <citation type="submission" date="2018-06" db="EMBL/GenBank/DDBJ databases">
        <title>Complete Genomes of Monosporascus.</title>
        <authorList>
            <person name="Robinson A.J."/>
            <person name="Natvig D.O."/>
        </authorList>
    </citation>
    <scope>NUCLEOTIDE SEQUENCE [LARGE SCALE GENOMIC DNA]</scope>
    <source>
        <strain evidence="1 2">CBS 110550</strain>
    </source>
</reference>
<evidence type="ECO:0000313" key="2">
    <source>
        <dbReference type="Proteomes" id="UP000293360"/>
    </source>
</evidence>
<accession>A0A4Q4T5X9</accession>